<dbReference type="InterPro" id="IPR010650">
    <property type="entry name" value="PrkA_C"/>
</dbReference>
<dbReference type="Pfam" id="PF08298">
    <property type="entry name" value="AAA_PrkA"/>
    <property type="match status" value="1"/>
</dbReference>
<reference evidence="2 3" key="1">
    <citation type="journal article" date="2018" name="Int. J. Syst. Evol. Microbiol.">
        <title>Parvibium lacunae gen. nov., sp. nov., a new member of the family Alcaligenaceae isolated from a freshwater pond.</title>
        <authorList>
            <person name="Chen W.M."/>
            <person name="Xie P.B."/>
            <person name="Hsu M.Y."/>
            <person name="Sheu S.Y."/>
        </authorList>
    </citation>
    <scope>NUCLEOTIDE SEQUENCE [LARGE SCALE GENOMIC DNA]</scope>
    <source>
        <strain evidence="2 3">KMB9</strain>
    </source>
</reference>
<evidence type="ECO:0000259" key="1">
    <source>
        <dbReference type="SMART" id="SM00763"/>
    </source>
</evidence>
<protein>
    <submittedName>
        <fullName evidence="2">PrkA family serine protein kinase</fullName>
    </submittedName>
</protein>
<dbReference type="NCBIfam" id="NF011999">
    <property type="entry name" value="PRK15455.1"/>
    <property type="match status" value="1"/>
</dbReference>
<dbReference type="SUPFAM" id="SSF52540">
    <property type="entry name" value="P-loop containing nucleoside triphosphate hydrolases"/>
    <property type="match status" value="1"/>
</dbReference>
<dbReference type="AlphaFoldDB" id="A0A368L7M2"/>
<keyword evidence="2" id="KW-0418">Kinase</keyword>
<keyword evidence="2" id="KW-0808">Transferase</keyword>
<comment type="caution">
    <text evidence="2">The sequence shown here is derived from an EMBL/GenBank/DDBJ whole genome shotgun (WGS) entry which is preliminary data.</text>
</comment>
<evidence type="ECO:0000313" key="2">
    <source>
        <dbReference type="EMBL" id="RCS59616.1"/>
    </source>
</evidence>
<dbReference type="Pfam" id="PF06798">
    <property type="entry name" value="PrkA"/>
    <property type="match status" value="1"/>
</dbReference>
<dbReference type="Proteomes" id="UP000252357">
    <property type="component" value="Unassembled WGS sequence"/>
</dbReference>
<name>A0A368L7M2_9BURK</name>
<keyword evidence="3" id="KW-1185">Reference proteome</keyword>
<dbReference type="InterPro" id="IPR057741">
    <property type="entry name" value="YeaG"/>
</dbReference>
<dbReference type="Gene3D" id="3.40.50.300">
    <property type="entry name" value="P-loop containing nucleotide triphosphate hydrolases"/>
    <property type="match status" value="1"/>
</dbReference>
<dbReference type="RefSeq" id="WP_114401766.1">
    <property type="nucleotide sequence ID" value="NZ_QPGB01000001.1"/>
</dbReference>
<dbReference type="InterPro" id="IPR027417">
    <property type="entry name" value="P-loop_NTPase"/>
</dbReference>
<feature type="domain" description="PrkA AAA" evidence="1">
    <location>
        <begin position="19"/>
        <end position="376"/>
    </location>
</feature>
<dbReference type="SMART" id="SM00763">
    <property type="entry name" value="AAA_PrkA"/>
    <property type="match status" value="1"/>
</dbReference>
<accession>A0A368L7M2</accession>
<organism evidence="2 3">
    <name type="scientific">Parvibium lacunae</name>
    <dbReference type="NCBI Taxonomy" id="1888893"/>
    <lineage>
        <taxon>Bacteria</taxon>
        <taxon>Pseudomonadati</taxon>
        <taxon>Pseudomonadota</taxon>
        <taxon>Betaproteobacteria</taxon>
        <taxon>Burkholderiales</taxon>
        <taxon>Alcaligenaceae</taxon>
        <taxon>Parvibium</taxon>
    </lineage>
</organism>
<dbReference type="PANTHER" id="PTHR30267">
    <property type="entry name" value="PROTEIN KINASE PRKA"/>
    <property type="match status" value="1"/>
</dbReference>
<dbReference type="InterPro" id="IPR016230">
    <property type="entry name" value="PrkA/YeaG"/>
</dbReference>
<evidence type="ECO:0000313" key="3">
    <source>
        <dbReference type="Proteomes" id="UP000252357"/>
    </source>
</evidence>
<sequence length="640" mass="73707">MDIFSKFAERYDRTREEELSLEEYLALCQREPLTYATAAERMLQAIGEPELLDTRHDPRLSRIFQNKVVKIYPAFREFYGLEEVIEQVVSYFRHAAQGLEERKQVLYLLGPVGGGKSSIAERLKQLMERIPFYAIKGSPVNESPLGLFSSDEDGAILEEQYGIPRRYLNKVLSPWAVKRLHEFNGDIRQFRVVKRYPSVLNQIGIAKTEPGDENNQDISSLVGKVDIRKLEQYSQNDPDAYSFSGGLCLANQGLLEFVEMFKAPIKVLHPLLTATQENNFKGTEGFGAIPFDGIVLAHSNESEWKLFKNNKNNEAFLDRIYIVKVPYCLRVTEEVKIYEKLLRGSSLKEAPCAPGTLKMMAQFSVLSRIKDPENSSIFSKMQVYDGENLKDTDPKAKSIQEYRDYAGVDEGMSGTSTRWAYKVLSKVFNFDMSEVAANPVHLLYVLEQSIEREQYPAETEQKYLAYVKEYLAAKYVEFIGKEIQTAYLESYSEYGQNIFDRYVTFADYWIQDQEFRDPDTGEAFDRGALNNELEKIEKPAGISNPKDYRHEVVNFVLRARANNGGNNPHWASYEKLRMVIEKKMFSNTEELLPVISFNAKASADDQKKHDDFVNRMVQKGYTAKQVRLLCEWYLRVRKAH</sequence>
<dbReference type="EMBL" id="QPGB01000001">
    <property type="protein sequence ID" value="RCS59616.1"/>
    <property type="molecule type" value="Genomic_DNA"/>
</dbReference>
<dbReference type="OrthoDB" id="9761914at2"/>
<dbReference type="PANTHER" id="PTHR30267:SF2">
    <property type="entry name" value="PROTEIN PRKA"/>
    <property type="match status" value="1"/>
</dbReference>
<gene>
    <name evidence="2" type="ORF">DU000_02555</name>
</gene>
<dbReference type="PIRSF" id="PIRSF000549">
    <property type="entry name" value="Ser_prot_kin"/>
    <property type="match status" value="1"/>
</dbReference>
<proteinExistence type="predicted"/>
<dbReference type="GO" id="GO:0004672">
    <property type="term" value="F:protein kinase activity"/>
    <property type="evidence" value="ECO:0007669"/>
    <property type="project" value="InterPro"/>
</dbReference>
<dbReference type="InterPro" id="IPR013153">
    <property type="entry name" value="Prk_AAA"/>
</dbReference>